<dbReference type="Proteomes" id="UP001279642">
    <property type="component" value="Unassembled WGS sequence"/>
</dbReference>
<protein>
    <submittedName>
        <fullName evidence="1">Uncharacterized protein</fullName>
    </submittedName>
</protein>
<reference evidence="1 2" key="1">
    <citation type="journal article" date="2016" name="Antonie Van Leeuwenhoek">
        <title>Dongia soli sp. nov., isolated from soil from Dokdo, Korea.</title>
        <authorList>
            <person name="Kim D.U."/>
            <person name="Lee H."/>
            <person name="Kim H."/>
            <person name="Kim S.G."/>
            <person name="Ka J.O."/>
        </authorList>
    </citation>
    <scope>NUCLEOTIDE SEQUENCE [LARGE SCALE GENOMIC DNA]</scope>
    <source>
        <strain evidence="1 2">D78</strain>
    </source>
</reference>
<accession>A0ABU5EHR4</accession>
<proteinExistence type="predicted"/>
<evidence type="ECO:0000313" key="2">
    <source>
        <dbReference type="Proteomes" id="UP001279642"/>
    </source>
</evidence>
<evidence type="ECO:0000313" key="1">
    <source>
        <dbReference type="EMBL" id="MDY0885414.1"/>
    </source>
</evidence>
<comment type="caution">
    <text evidence="1">The sequence shown here is derived from an EMBL/GenBank/DDBJ whole genome shotgun (WGS) entry which is preliminary data.</text>
</comment>
<gene>
    <name evidence="1" type="ORF">SMD27_21415</name>
</gene>
<organism evidence="1 2">
    <name type="scientific">Dongia soli</name>
    <dbReference type="NCBI Taxonomy" id="600628"/>
    <lineage>
        <taxon>Bacteria</taxon>
        <taxon>Pseudomonadati</taxon>
        <taxon>Pseudomonadota</taxon>
        <taxon>Alphaproteobacteria</taxon>
        <taxon>Rhodospirillales</taxon>
        <taxon>Dongiaceae</taxon>
        <taxon>Dongia</taxon>
    </lineage>
</organism>
<sequence length="273" mass="28781">MLLVDDDEIVTAAPAAQLAGENEPGAPGPVQAIARGGCQAGAFLIDLLLPRLHPHPQGIIDDAQMLGLSDVPLRRRVGPGLPLAGLRVLHVGATVPFQTSDVEGVVENPSAARDLAADGRVEPDLAARAGDAFDIQLPGDRFRRPAIGIGLEDPAGDVSFLGNDLALAALQRLADEFAGQGLVAVGDPRGDLSFLGAADLAELRLAADVAQLLLRHHAENSDMQRRDLPHLWGMKFNTPIVQRIVYIGKIREPPAKAIDGMDDDNGESLGSRL</sequence>
<name>A0ABU5EHR4_9PROT</name>
<keyword evidence="2" id="KW-1185">Reference proteome</keyword>
<dbReference type="EMBL" id="JAXCLW010000010">
    <property type="protein sequence ID" value="MDY0885414.1"/>
    <property type="molecule type" value="Genomic_DNA"/>
</dbReference>